<dbReference type="EMBL" id="KN838458">
    <property type="protein sequence ID" value="KIJ22291.1"/>
    <property type="molecule type" value="Genomic_DNA"/>
</dbReference>
<dbReference type="Gene3D" id="2.60.120.200">
    <property type="match status" value="1"/>
</dbReference>
<dbReference type="HOGENOM" id="CLU_2401070_0_0_1"/>
<dbReference type="GO" id="GO:0016787">
    <property type="term" value="F:hydrolase activity"/>
    <property type="evidence" value="ECO:0007669"/>
    <property type="project" value="UniProtKB-KW"/>
</dbReference>
<protein>
    <submittedName>
        <fullName evidence="1">Glycoside hydrolase family 16 protein</fullName>
    </submittedName>
</protein>
<organism evidence="1 2">
    <name type="scientific">Sphaerobolus stellatus (strain SS14)</name>
    <dbReference type="NCBI Taxonomy" id="990650"/>
    <lineage>
        <taxon>Eukaryota</taxon>
        <taxon>Fungi</taxon>
        <taxon>Dikarya</taxon>
        <taxon>Basidiomycota</taxon>
        <taxon>Agaricomycotina</taxon>
        <taxon>Agaricomycetes</taxon>
        <taxon>Phallomycetidae</taxon>
        <taxon>Geastrales</taxon>
        <taxon>Sphaerobolaceae</taxon>
        <taxon>Sphaerobolus</taxon>
    </lineage>
</organism>
<dbReference type="Pfam" id="PF26113">
    <property type="entry name" value="GH16_XgeA"/>
    <property type="match status" value="1"/>
</dbReference>
<evidence type="ECO:0000313" key="1">
    <source>
        <dbReference type="EMBL" id="KIJ22291.1"/>
    </source>
</evidence>
<proteinExistence type="predicted"/>
<reference evidence="1 2" key="1">
    <citation type="submission" date="2014-06" db="EMBL/GenBank/DDBJ databases">
        <title>Evolutionary Origins and Diversification of the Mycorrhizal Mutualists.</title>
        <authorList>
            <consortium name="DOE Joint Genome Institute"/>
            <consortium name="Mycorrhizal Genomics Consortium"/>
            <person name="Kohler A."/>
            <person name="Kuo A."/>
            <person name="Nagy L.G."/>
            <person name="Floudas D."/>
            <person name="Copeland A."/>
            <person name="Barry K.W."/>
            <person name="Cichocki N."/>
            <person name="Veneault-Fourrey C."/>
            <person name="LaButti K."/>
            <person name="Lindquist E.A."/>
            <person name="Lipzen A."/>
            <person name="Lundell T."/>
            <person name="Morin E."/>
            <person name="Murat C."/>
            <person name="Riley R."/>
            <person name="Ohm R."/>
            <person name="Sun H."/>
            <person name="Tunlid A."/>
            <person name="Henrissat B."/>
            <person name="Grigoriev I.V."/>
            <person name="Hibbett D.S."/>
            <person name="Martin F."/>
        </authorList>
    </citation>
    <scope>NUCLEOTIDE SEQUENCE [LARGE SCALE GENOMIC DNA]</scope>
    <source>
        <strain evidence="1 2">SS14</strain>
    </source>
</reference>
<dbReference type="OrthoDB" id="192832at2759"/>
<gene>
    <name evidence="1" type="ORF">M422DRAFT_277346</name>
</gene>
<dbReference type="AlphaFoldDB" id="A0A0C9U9Q7"/>
<dbReference type="Proteomes" id="UP000054279">
    <property type="component" value="Unassembled WGS sequence"/>
</dbReference>
<sequence length="93" mass="9838">MSFHTSAGCSFQANPVQTGKLGDGNCDAGMNAGACANVDANMNTFGSGANSVKGRVYTLDWSVRMWFFQRSNILGDITSESPNPSSWGTPLLI</sequence>
<accession>A0A0C9U9Q7</accession>
<keyword evidence="1" id="KW-0378">Hydrolase</keyword>
<evidence type="ECO:0000313" key="2">
    <source>
        <dbReference type="Proteomes" id="UP000054279"/>
    </source>
</evidence>
<name>A0A0C9U9Q7_SPHS4</name>
<keyword evidence="2" id="KW-1185">Reference proteome</keyword>